<organism evidence="2 3">
    <name type="scientific">Pedobacter segetis</name>
    <dbReference type="NCBI Taxonomy" id="2793069"/>
    <lineage>
        <taxon>Bacteria</taxon>
        <taxon>Pseudomonadati</taxon>
        <taxon>Bacteroidota</taxon>
        <taxon>Sphingobacteriia</taxon>
        <taxon>Sphingobacteriales</taxon>
        <taxon>Sphingobacteriaceae</taxon>
        <taxon>Pedobacter</taxon>
    </lineage>
</organism>
<dbReference type="Pfam" id="PF00027">
    <property type="entry name" value="cNMP_binding"/>
    <property type="match status" value="1"/>
</dbReference>
<dbReference type="SUPFAM" id="SSF46785">
    <property type="entry name" value="Winged helix' DNA-binding domain"/>
    <property type="match status" value="1"/>
</dbReference>
<evidence type="ECO:0000259" key="1">
    <source>
        <dbReference type="PROSITE" id="PS50042"/>
    </source>
</evidence>
<protein>
    <submittedName>
        <fullName evidence="2">Crp/Fnr family transcriptional regulator</fullName>
    </submittedName>
</protein>
<keyword evidence="3" id="KW-1185">Reference proteome</keyword>
<evidence type="ECO:0000313" key="3">
    <source>
        <dbReference type="Proteomes" id="UP000660024"/>
    </source>
</evidence>
<sequence length="207" mass="24237">MNLKEVELLKNQYLNDMFKLMNFTEEEKEVITSLHSFRQYKKGNVLLKKGQFSKTSFYVIKGCLRSYYLVDGEEKTNEFYTEGDYFTPSCLVTNKPVDHYLDCLEDCLVNVSTAESEAIILEKFPRFEKLCRAYSEALVVKQQAEFNDFKMASPEQRYINFAAKRPDLLQRVPQYQIASYLGLTPQSLSRMRKRLLNDEIAQRKVAV</sequence>
<dbReference type="Gene3D" id="2.60.120.10">
    <property type="entry name" value="Jelly Rolls"/>
    <property type="match status" value="1"/>
</dbReference>
<dbReference type="Proteomes" id="UP000660024">
    <property type="component" value="Unassembled WGS sequence"/>
</dbReference>
<dbReference type="EMBL" id="JAEHFY010000011">
    <property type="protein sequence ID" value="MBK0383070.1"/>
    <property type="molecule type" value="Genomic_DNA"/>
</dbReference>
<accession>A0ABS1BJL6</accession>
<gene>
    <name evidence="2" type="ORF">I5M32_08875</name>
</gene>
<reference evidence="2 3" key="1">
    <citation type="submission" date="2020-12" db="EMBL/GenBank/DDBJ databases">
        <title>Bacterial novel species Pedobacter sp. SD-b isolated from soil.</title>
        <authorList>
            <person name="Jung H.-Y."/>
        </authorList>
    </citation>
    <scope>NUCLEOTIDE SEQUENCE [LARGE SCALE GENOMIC DNA]</scope>
    <source>
        <strain evidence="2 3">SD-b</strain>
    </source>
</reference>
<proteinExistence type="predicted"/>
<dbReference type="InterPro" id="IPR000595">
    <property type="entry name" value="cNMP-bd_dom"/>
</dbReference>
<dbReference type="InterPro" id="IPR018490">
    <property type="entry name" value="cNMP-bd_dom_sf"/>
</dbReference>
<evidence type="ECO:0000313" key="2">
    <source>
        <dbReference type="EMBL" id="MBK0383070.1"/>
    </source>
</evidence>
<dbReference type="SUPFAM" id="SSF51206">
    <property type="entry name" value="cAMP-binding domain-like"/>
    <property type="match status" value="1"/>
</dbReference>
<dbReference type="RefSeq" id="WP_200585884.1">
    <property type="nucleotide sequence ID" value="NZ_JAEHFY010000011.1"/>
</dbReference>
<feature type="domain" description="Cyclic nucleotide-binding" evidence="1">
    <location>
        <begin position="19"/>
        <end position="96"/>
    </location>
</feature>
<dbReference type="PROSITE" id="PS50042">
    <property type="entry name" value="CNMP_BINDING_3"/>
    <property type="match status" value="1"/>
</dbReference>
<dbReference type="InterPro" id="IPR036390">
    <property type="entry name" value="WH_DNA-bd_sf"/>
</dbReference>
<name>A0ABS1BJL6_9SPHI</name>
<dbReference type="InterPro" id="IPR014710">
    <property type="entry name" value="RmlC-like_jellyroll"/>
</dbReference>
<comment type="caution">
    <text evidence="2">The sequence shown here is derived from an EMBL/GenBank/DDBJ whole genome shotgun (WGS) entry which is preliminary data.</text>
</comment>